<proteinExistence type="predicted"/>
<sequence length="354" mass="39296">MSQPAPGAAGESVEDVGEQVWSDRELLPRPGFGARDALVEALLRGWEPPLQYDVEGAAYKLGLAPWQFEVAVRIELLPDHSGTGYWSERVLDSVARRVDEIRERVGSEYPVGTKRAAERIERNVGKPFSVADFRALIHQGVFTPVSEYKGWPVYSVVDIDHYCATNAERIRRDIADREHSSSQLSPRTATAARTEATRWVRDRETAAWREQPSPPARVQIERNVPPKAVMPTSWEVLQAKLVERLAASRSPSLTRPDAAALAAQLRAVCVQPADLDHRERLQGARPWDHEKIVPGSPEHIAILCAWLEAAVAQRFAANLRGADVQALLDFITRADCRAEPGTPLGNTMEDTGIR</sequence>
<name>A0A378X5G4_9NOCA</name>
<evidence type="ECO:0000313" key="2">
    <source>
        <dbReference type="EMBL" id="SUA48658.1"/>
    </source>
</evidence>
<reference evidence="2 3" key="1">
    <citation type="submission" date="2018-06" db="EMBL/GenBank/DDBJ databases">
        <authorList>
            <consortium name="Pathogen Informatics"/>
            <person name="Doyle S."/>
        </authorList>
    </citation>
    <scope>NUCLEOTIDE SEQUENCE [LARGE SCALE GENOMIC DNA]</scope>
    <source>
        <strain evidence="2 3">NCTC13184</strain>
    </source>
</reference>
<dbReference type="AlphaFoldDB" id="A0A378X5G4"/>
<gene>
    <name evidence="2" type="ORF">NCTC13184_07213</name>
</gene>
<accession>A0A378X5G4</accession>
<feature type="region of interest" description="Disordered" evidence="1">
    <location>
        <begin position="175"/>
        <end position="196"/>
    </location>
</feature>
<evidence type="ECO:0000256" key="1">
    <source>
        <dbReference type="SAM" id="MobiDB-lite"/>
    </source>
</evidence>
<evidence type="ECO:0000313" key="3">
    <source>
        <dbReference type="Proteomes" id="UP000255082"/>
    </source>
</evidence>
<dbReference type="EMBL" id="UGRU01000001">
    <property type="protein sequence ID" value="SUA48658.1"/>
    <property type="molecule type" value="Genomic_DNA"/>
</dbReference>
<protein>
    <submittedName>
        <fullName evidence="2">Uncharacterized protein</fullName>
    </submittedName>
</protein>
<dbReference type="Proteomes" id="UP000255082">
    <property type="component" value="Unassembled WGS sequence"/>
</dbReference>
<organism evidence="2 3">
    <name type="scientific">Nocardia africana</name>
    <dbReference type="NCBI Taxonomy" id="134964"/>
    <lineage>
        <taxon>Bacteria</taxon>
        <taxon>Bacillati</taxon>
        <taxon>Actinomycetota</taxon>
        <taxon>Actinomycetes</taxon>
        <taxon>Mycobacteriales</taxon>
        <taxon>Nocardiaceae</taxon>
        <taxon>Nocardia</taxon>
    </lineage>
</organism>